<dbReference type="InterPro" id="IPR035929">
    <property type="entry name" value="CoaB-like_sf"/>
</dbReference>
<evidence type="ECO:0000313" key="1">
    <source>
        <dbReference type="EMBL" id="GFH25304.1"/>
    </source>
</evidence>
<comment type="caution">
    <text evidence="1">The sequence shown here is derived from an EMBL/GenBank/DDBJ whole genome shotgun (WGS) entry which is preliminary data.</text>
</comment>
<protein>
    <submittedName>
        <fullName evidence="1">DFP domain-containing protein</fullName>
    </submittedName>
</protein>
<proteinExistence type="predicted"/>
<dbReference type="PANTHER" id="PTHR12290">
    <property type="entry name" value="CORNICHON-RELATED"/>
    <property type="match status" value="1"/>
</dbReference>
<dbReference type="EMBL" id="BLLF01002776">
    <property type="protein sequence ID" value="GFH25304.1"/>
    <property type="molecule type" value="Genomic_DNA"/>
</dbReference>
<dbReference type="AlphaFoldDB" id="A0A6A0A1A9"/>
<dbReference type="Proteomes" id="UP000485058">
    <property type="component" value="Unassembled WGS sequence"/>
</dbReference>
<keyword evidence="2" id="KW-1185">Reference proteome</keyword>
<sequence length="390" mass="40905">MASASGHITDVSLASDYPDSEFEGALAVAAAEAKHTTQPQPGSQLVALAQPLPLVLVLPGSEVSLDILQTAEVATLSAGAADQLGFCEAEVFDLAMGAALTMQRRAVGRPWQLLPGFITANTSSTVGGAGRPIVVVTSGAPTGQAEDITPLLIISSPAEAKHVRVVAAYQQVLADSLSAAVASDQTGVLLSIPFETIFDYLQVLFYLAAAVSDFYLPWAELAEHKIQSSEGGLDLQLRKRVWLSPLQSRLVAGELQVPKMLGLLTRQWCPAAMVVSFKLETDTHILVAKASAALQAYGVHAVVANLLETRKDRVLLVTRAGSAWSGAGASVGTLSEITAAHGPPTQAQQGCGSDVCILTITRSPEHAVIEQQVVEQVVAMHAMFRAEVST</sequence>
<accession>A0A6A0A1A9</accession>
<dbReference type="SUPFAM" id="SSF102645">
    <property type="entry name" value="CoaB-like"/>
    <property type="match status" value="1"/>
</dbReference>
<dbReference type="Gene3D" id="3.40.50.10300">
    <property type="entry name" value="CoaB-like"/>
    <property type="match status" value="1"/>
</dbReference>
<evidence type="ECO:0000313" key="2">
    <source>
        <dbReference type="Proteomes" id="UP000485058"/>
    </source>
</evidence>
<organism evidence="1 2">
    <name type="scientific">Haematococcus lacustris</name>
    <name type="common">Green alga</name>
    <name type="synonym">Haematococcus pluvialis</name>
    <dbReference type="NCBI Taxonomy" id="44745"/>
    <lineage>
        <taxon>Eukaryota</taxon>
        <taxon>Viridiplantae</taxon>
        <taxon>Chlorophyta</taxon>
        <taxon>core chlorophytes</taxon>
        <taxon>Chlorophyceae</taxon>
        <taxon>CS clade</taxon>
        <taxon>Chlamydomonadales</taxon>
        <taxon>Haematococcaceae</taxon>
        <taxon>Haematococcus</taxon>
    </lineage>
</organism>
<name>A0A6A0A1A9_HAELA</name>
<reference evidence="1 2" key="1">
    <citation type="submission" date="2020-02" db="EMBL/GenBank/DDBJ databases">
        <title>Draft genome sequence of Haematococcus lacustris strain NIES-144.</title>
        <authorList>
            <person name="Morimoto D."/>
            <person name="Nakagawa S."/>
            <person name="Yoshida T."/>
            <person name="Sawayama S."/>
        </authorList>
    </citation>
    <scope>NUCLEOTIDE SEQUENCE [LARGE SCALE GENOMIC DNA]</scope>
    <source>
        <strain evidence="1 2">NIES-144</strain>
    </source>
</reference>
<gene>
    <name evidence="1" type="ORF">HaLaN_23243</name>
</gene>